<evidence type="ECO:0000256" key="4">
    <source>
        <dbReference type="ARBA" id="ARBA00022801"/>
    </source>
</evidence>
<accession>A0ABT1QYQ5</accession>
<reference evidence="8" key="1">
    <citation type="submission" date="2022-07" db="EMBL/GenBank/DDBJ databases">
        <title>Tahibacter sp., a new gammaproteobacterium isolated from the silt sample collected at pig farm.</title>
        <authorList>
            <person name="Chen H."/>
        </authorList>
    </citation>
    <scope>NUCLEOTIDE SEQUENCE</scope>
    <source>
        <strain evidence="8">P2K</strain>
    </source>
</reference>
<evidence type="ECO:0000256" key="5">
    <source>
        <dbReference type="ARBA" id="ARBA00023157"/>
    </source>
</evidence>
<keyword evidence="2" id="KW-0479">Metal-binding</keyword>
<keyword evidence="1" id="KW-0540">Nuclease</keyword>
<dbReference type="CDD" id="cd11010">
    <property type="entry name" value="S1-P1_nuclease"/>
    <property type="match status" value="1"/>
</dbReference>
<name>A0ABT1QYQ5_9GAMM</name>
<evidence type="ECO:0000256" key="3">
    <source>
        <dbReference type="ARBA" id="ARBA00022759"/>
    </source>
</evidence>
<dbReference type="RefSeq" id="WP_255916590.1">
    <property type="nucleotide sequence ID" value="NZ_JANFQO010000030.1"/>
</dbReference>
<dbReference type="SUPFAM" id="SSF48537">
    <property type="entry name" value="Phospholipase C/P1 nuclease"/>
    <property type="match status" value="1"/>
</dbReference>
<dbReference type="Gene3D" id="1.10.575.10">
    <property type="entry name" value="P1 Nuclease"/>
    <property type="match status" value="1"/>
</dbReference>
<dbReference type="EMBL" id="JANFQO010000030">
    <property type="protein sequence ID" value="MCQ4167403.1"/>
    <property type="molecule type" value="Genomic_DNA"/>
</dbReference>
<evidence type="ECO:0000256" key="6">
    <source>
        <dbReference type="ARBA" id="ARBA00023180"/>
    </source>
</evidence>
<dbReference type="PANTHER" id="PTHR33146:SF26">
    <property type="entry name" value="ENDONUCLEASE 4"/>
    <property type="match status" value="1"/>
</dbReference>
<evidence type="ECO:0000256" key="7">
    <source>
        <dbReference type="SAM" id="SignalP"/>
    </source>
</evidence>
<gene>
    <name evidence="8" type="ORF">NM961_22030</name>
</gene>
<keyword evidence="9" id="KW-1185">Reference proteome</keyword>
<evidence type="ECO:0000256" key="2">
    <source>
        <dbReference type="ARBA" id="ARBA00022723"/>
    </source>
</evidence>
<proteinExistence type="predicted"/>
<keyword evidence="5" id="KW-1015">Disulfide bond</keyword>
<evidence type="ECO:0000313" key="9">
    <source>
        <dbReference type="Proteomes" id="UP001165498"/>
    </source>
</evidence>
<feature type="chain" id="PRO_5045484531" evidence="7">
    <location>
        <begin position="25"/>
        <end position="269"/>
    </location>
</feature>
<keyword evidence="3" id="KW-0255">Endonuclease</keyword>
<comment type="caution">
    <text evidence="8">The sequence shown here is derived from an EMBL/GenBank/DDBJ whole genome shotgun (WGS) entry which is preliminary data.</text>
</comment>
<organism evidence="8 9">
    <name type="scientific">Tahibacter harae</name>
    <dbReference type="NCBI Taxonomy" id="2963937"/>
    <lineage>
        <taxon>Bacteria</taxon>
        <taxon>Pseudomonadati</taxon>
        <taxon>Pseudomonadota</taxon>
        <taxon>Gammaproteobacteria</taxon>
        <taxon>Lysobacterales</taxon>
        <taxon>Rhodanobacteraceae</taxon>
        <taxon>Tahibacter</taxon>
    </lineage>
</organism>
<dbReference type="Proteomes" id="UP001165498">
    <property type="component" value="Unassembled WGS sequence"/>
</dbReference>
<sequence length="269" mass="29975">MSLRQLFSAVLAVAGLISAGTAAAWGPLGHRTIAGMAQERLSEPVRREVRNLLQPDNESTLVDIATWADDLRDIDPARARATGKLHYVNFSSAQCRYTPQRDCRKGECVVASIEHYSAVLADRSRPRAERADALRFVSHFVADAHQPLHASFKPDKGGNSVQLRYGREGRTRNLHSVWDSLILNSSGLRWPQYAQTLQRGIRPPAAMGDATAWAEESCRVVRDEAVYPDGNRIDDAWLQRQRPLAEQRLQLAAVRLADLLERLLGPAPR</sequence>
<evidence type="ECO:0000256" key="1">
    <source>
        <dbReference type="ARBA" id="ARBA00022722"/>
    </source>
</evidence>
<dbReference type="InterPro" id="IPR008947">
    <property type="entry name" value="PLipase_C/P1_nuclease_dom_sf"/>
</dbReference>
<dbReference type="PANTHER" id="PTHR33146">
    <property type="entry name" value="ENDONUCLEASE 4"/>
    <property type="match status" value="1"/>
</dbReference>
<keyword evidence="6" id="KW-0325">Glycoprotein</keyword>
<feature type="signal peptide" evidence="7">
    <location>
        <begin position="1"/>
        <end position="24"/>
    </location>
</feature>
<keyword evidence="4" id="KW-0378">Hydrolase</keyword>
<keyword evidence="7" id="KW-0732">Signal</keyword>
<protein>
    <submittedName>
        <fullName evidence="8">S1/P1 nuclease</fullName>
    </submittedName>
</protein>
<dbReference type="Pfam" id="PF02265">
    <property type="entry name" value="S1-P1_nuclease"/>
    <property type="match status" value="1"/>
</dbReference>
<evidence type="ECO:0000313" key="8">
    <source>
        <dbReference type="EMBL" id="MCQ4167403.1"/>
    </source>
</evidence>
<dbReference type="InterPro" id="IPR003154">
    <property type="entry name" value="S1/P1nuclease"/>
</dbReference>